<dbReference type="Proteomes" id="UP001304671">
    <property type="component" value="Unassembled WGS sequence"/>
</dbReference>
<reference evidence="3 4" key="1">
    <citation type="submission" date="2023-12" db="EMBL/GenBank/DDBJ databases">
        <title>Novel species of the genus Arcicella isolated from rivers.</title>
        <authorList>
            <person name="Lu H."/>
        </authorList>
    </citation>
    <scope>NUCLEOTIDE SEQUENCE [LARGE SCALE GENOMIC DNA]</scope>
    <source>
        <strain evidence="3 4">LMG 21963</strain>
    </source>
</reference>
<keyword evidence="1" id="KW-0472">Membrane</keyword>
<evidence type="ECO:0000256" key="1">
    <source>
        <dbReference type="SAM" id="Phobius"/>
    </source>
</evidence>
<gene>
    <name evidence="3" type="ORF">VB264_00065</name>
</gene>
<dbReference type="InterPro" id="IPR027783">
    <property type="entry name" value="Bacterial_PH-related"/>
</dbReference>
<evidence type="ECO:0000313" key="4">
    <source>
        <dbReference type="Proteomes" id="UP001304671"/>
    </source>
</evidence>
<dbReference type="RefSeq" id="WP_323245985.1">
    <property type="nucleotide sequence ID" value="NZ_JAYFUL010000001.1"/>
</dbReference>
<dbReference type="EMBL" id="JAYFUL010000001">
    <property type="protein sequence ID" value="MEA5256156.1"/>
    <property type="molecule type" value="Genomic_DNA"/>
</dbReference>
<protein>
    <submittedName>
        <fullName evidence="3">PH domain-containing protein</fullName>
    </submittedName>
</protein>
<keyword evidence="1" id="KW-1133">Transmembrane helix</keyword>
<feature type="transmembrane region" description="Helical" evidence="1">
    <location>
        <begin position="12"/>
        <end position="32"/>
    </location>
</feature>
<evidence type="ECO:0000259" key="2">
    <source>
        <dbReference type="Pfam" id="PF10882"/>
    </source>
</evidence>
<keyword evidence="1" id="KW-0812">Transmembrane</keyword>
<name>A0ABU5QGH8_9BACT</name>
<evidence type="ECO:0000313" key="3">
    <source>
        <dbReference type="EMBL" id="MEA5256156.1"/>
    </source>
</evidence>
<dbReference type="Pfam" id="PF10882">
    <property type="entry name" value="bPH_5"/>
    <property type="match status" value="1"/>
</dbReference>
<accession>A0ABU5QGH8</accession>
<sequence>MTHKASLDKFVKVTTVAINILFAVTIICFFTVMKELGLAFTLISGIFLLLVFGLAYAYRPMSYTINDSSLIIHRPIKDLSIERYKIVSVEVLNPEKIAYSLKTFGVGGYYGYFGKFANTKMGSMTWYATRKDNTVLVRTTEGKKIILTPDDPQAFVADYYG</sequence>
<feature type="transmembrane region" description="Helical" evidence="1">
    <location>
        <begin position="38"/>
        <end position="58"/>
    </location>
</feature>
<comment type="caution">
    <text evidence="3">The sequence shown here is derived from an EMBL/GenBank/DDBJ whole genome shotgun (WGS) entry which is preliminary data.</text>
</comment>
<feature type="domain" description="Bacterial Pleckstrin homology" evidence="2">
    <location>
        <begin position="61"/>
        <end position="158"/>
    </location>
</feature>
<organism evidence="3 4">
    <name type="scientific">Arcicella aquatica</name>
    <dbReference type="NCBI Taxonomy" id="217141"/>
    <lineage>
        <taxon>Bacteria</taxon>
        <taxon>Pseudomonadati</taxon>
        <taxon>Bacteroidota</taxon>
        <taxon>Cytophagia</taxon>
        <taxon>Cytophagales</taxon>
        <taxon>Flectobacillaceae</taxon>
        <taxon>Arcicella</taxon>
    </lineage>
</organism>
<keyword evidence="4" id="KW-1185">Reference proteome</keyword>
<proteinExistence type="predicted"/>